<name>A0ABN6RS75_9BACT</name>
<evidence type="ECO:0000313" key="3">
    <source>
        <dbReference type="Proteomes" id="UP001061361"/>
    </source>
</evidence>
<evidence type="ECO:0000313" key="2">
    <source>
        <dbReference type="EMBL" id="BDQ32930.1"/>
    </source>
</evidence>
<dbReference type="EMBL" id="AP026708">
    <property type="protein sequence ID" value="BDQ32930.1"/>
    <property type="molecule type" value="Genomic_DNA"/>
</dbReference>
<feature type="coiled-coil region" evidence="1">
    <location>
        <begin position="30"/>
        <end position="71"/>
    </location>
</feature>
<proteinExistence type="predicted"/>
<organism evidence="2 3">
    <name type="scientific">Pseudodesulfovibrio portus</name>
    <dbReference type="NCBI Taxonomy" id="231439"/>
    <lineage>
        <taxon>Bacteria</taxon>
        <taxon>Pseudomonadati</taxon>
        <taxon>Thermodesulfobacteriota</taxon>
        <taxon>Desulfovibrionia</taxon>
        <taxon>Desulfovibrionales</taxon>
        <taxon>Desulfovibrionaceae</taxon>
    </lineage>
</organism>
<keyword evidence="1" id="KW-0175">Coiled coil</keyword>
<accession>A0ABN6RS75</accession>
<reference evidence="2" key="1">
    <citation type="submission" date="2022-08" db="EMBL/GenBank/DDBJ databases">
        <title>Genome Sequence of the sulphate-reducing bacterium, Pseudodesulfovibrio portus JCM14722.</title>
        <authorList>
            <person name="Kondo R."/>
            <person name="Kataoka T."/>
        </authorList>
    </citation>
    <scope>NUCLEOTIDE SEQUENCE</scope>
    <source>
        <strain evidence="2">JCM 14722</strain>
    </source>
</reference>
<evidence type="ECO:0000256" key="1">
    <source>
        <dbReference type="SAM" id="Coils"/>
    </source>
</evidence>
<gene>
    <name evidence="2" type="ORF">JCM14722_04720</name>
</gene>
<sequence length="146" mass="16902">MTFPLILFFICAAVTVFFFRRISVGKINALNELSKQKQAVESKYDYLVRERAGLKKELAHKERRLATLVNNQEGIRIKTASEMHIEEETEEDRISNLLISMGKLSVEQNEKVKQKMDVLKMDFLATCLTLGYIDAETSKKMLKRQK</sequence>
<keyword evidence="3" id="KW-1185">Reference proteome</keyword>
<dbReference type="RefSeq" id="WP_264982988.1">
    <property type="nucleotide sequence ID" value="NZ_AP026708.1"/>
</dbReference>
<protein>
    <submittedName>
        <fullName evidence="2">Uncharacterized protein</fullName>
    </submittedName>
</protein>
<dbReference type="Proteomes" id="UP001061361">
    <property type="component" value="Chromosome"/>
</dbReference>